<evidence type="ECO:0000256" key="3">
    <source>
        <dbReference type="ARBA" id="ARBA00022603"/>
    </source>
</evidence>
<dbReference type="InterPro" id="IPR003682">
    <property type="entry name" value="rRNA_ssu_MeTfrase_G"/>
</dbReference>
<gene>
    <name evidence="6" type="primary">rsmG</name>
    <name evidence="7" type="ORF">SAMN05421850_105202</name>
</gene>
<dbReference type="Gene3D" id="3.40.50.150">
    <property type="entry name" value="Vaccinia Virus protein VP39"/>
    <property type="match status" value="1"/>
</dbReference>
<dbReference type="NCBIfam" id="TIGR00138">
    <property type="entry name" value="rsmG_gidB"/>
    <property type="match status" value="1"/>
</dbReference>
<dbReference type="InterPro" id="IPR029063">
    <property type="entry name" value="SAM-dependent_MTases_sf"/>
</dbReference>
<feature type="binding site" evidence="6">
    <location>
        <begin position="122"/>
        <end position="123"/>
    </location>
    <ligand>
        <name>S-adenosyl-L-methionine</name>
        <dbReference type="ChEBI" id="CHEBI:59789"/>
    </ligand>
</feature>
<keyword evidence="4 6" id="KW-0808">Transferase</keyword>
<dbReference type="EMBL" id="FNEB01000005">
    <property type="protein sequence ID" value="SDI79415.1"/>
    <property type="molecule type" value="Genomic_DNA"/>
</dbReference>
<dbReference type="SUPFAM" id="SSF53335">
    <property type="entry name" value="S-adenosyl-L-methionine-dependent methyltransferases"/>
    <property type="match status" value="1"/>
</dbReference>
<protein>
    <recommendedName>
        <fullName evidence="6">Ribosomal RNA small subunit methyltransferase G</fullName>
        <ecNumber evidence="6">2.1.1.170</ecNumber>
    </recommendedName>
    <alternativeName>
        <fullName evidence="6">16S rRNA 7-methylguanosine methyltransferase</fullName>
        <shortName evidence="6">16S rRNA m7G methyltransferase</shortName>
    </alternativeName>
</protein>
<dbReference type="RefSeq" id="WP_090028809.1">
    <property type="nucleotide sequence ID" value="NZ_FNEB01000005.1"/>
</dbReference>
<keyword evidence="2 6" id="KW-0698">rRNA processing</keyword>
<dbReference type="Pfam" id="PF02527">
    <property type="entry name" value="GidB"/>
    <property type="match status" value="1"/>
</dbReference>
<evidence type="ECO:0000256" key="6">
    <source>
        <dbReference type="HAMAP-Rule" id="MF_00074"/>
    </source>
</evidence>
<evidence type="ECO:0000256" key="4">
    <source>
        <dbReference type="ARBA" id="ARBA00022679"/>
    </source>
</evidence>
<evidence type="ECO:0000256" key="2">
    <source>
        <dbReference type="ARBA" id="ARBA00022552"/>
    </source>
</evidence>
<keyword evidence="8" id="KW-1185">Reference proteome</keyword>
<evidence type="ECO:0000313" key="8">
    <source>
        <dbReference type="Proteomes" id="UP000199340"/>
    </source>
</evidence>
<evidence type="ECO:0000256" key="5">
    <source>
        <dbReference type="ARBA" id="ARBA00022691"/>
    </source>
</evidence>
<dbReference type="PANTHER" id="PTHR31760:SF0">
    <property type="entry name" value="S-ADENOSYL-L-METHIONINE-DEPENDENT METHYLTRANSFERASES SUPERFAMILY PROTEIN"/>
    <property type="match status" value="1"/>
</dbReference>
<keyword evidence="5 6" id="KW-0949">S-adenosyl-L-methionine</keyword>
<dbReference type="EC" id="2.1.1.170" evidence="6"/>
<comment type="caution">
    <text evidence="6">Lacks conserved residue(s) required for the propagation of feature annotation.</text>
</comment>
<sequence length="203" mass="22561">MRFAPKVDVSRETTERLQTYVALLEKWNPRINLVSKSTLADAWGRHIRDSLQIISLAPLNWKKWVDLGSGGGFPGLVVAIAANEINPQGRVVLVESDQRKCAFLRTVIRETSVDADVVSGRIESVEPQGADVISARALADLSTLLGYAERHGAKGFTGLFPKGATWEKELFHARQAWEFSCEPYRSETEEKSVILRIEGVARV</sequence>
<reference evidence="7 8" key="1">
    <citation type="submission" date="2016-10" db="EMBL/GenBank/DDBJ databases">
        <authorList>
            <person name="de Groot N.N."/>
        </authorList>
    </citation>
    <scope>NUCLEOTIDE SEQUENCE [LARGE SCALE GENOMIC DNA]</scope>
    <source>
        <strain evidence="7 8">DSM 28010</strain>
    </source>
</reference>
<dbReference type="GO" id="GO:0070043">
    <property type="term" value="F:rRNA (guanine-N7-)-methyltransferase activity"/>
    <property type="evidence" value="ECO:0007669"/>
    <property type="project" value="UniProtKB-UniRule"/>
</dbReference>
<dbReference type="PIRSF" id="PIRSF003078">
    <property type="entry name" value="GidB"/>
    <property type="match status" value="1"/>
</dbReference>
<organism evidence="7 8">
    <name type="scientific">Lutimaribacter saemankumensis</name>
    <dbReference type="NCBI Taxonomy" id="490829"/>
    <lineage>
        <taxon>Bacteria</taxon>
        <taxon>Pseudomonadati</taxon>
        <taxon>Pseudomonadota</taxon>
        <taxon>Alphaproteobacteria</taxon>
        <taxon>Rhodobacterales</taxon>
        <taxon>Roseobacteraceae</taxon>
        <taxon>Lutimaribacter</taxon>
    </lineage>
</organism>
<keyword evidence="1 6" id="KW-0963">Cytoplasm</keyword>
<dbReference type="OrthoDB" id="9808773at2"/>
<keyword evidence="3 6" id="KW-0489">Methyltransferase</keyword>
<dbReference type="STRING" id="490829.SAMN05421850_105202"/>
<evidence type="ECO:0000313" key="7">
    <source>
        <dbReference type="EMBL" id="SDI79415.1"/>
    </source>
</evidence>
<feature type="binding site" evidence="6">
    <location>
        <position position="136"/>
    </location>
    <ligand>
        <name>S-adenosyl-L-methionine</name>
        <dbReference type="ChEBI" id="CHEBI:59789"/>
    </ligand>
</feature>
<comment type="catalytic activity">
    <reaction evidence="6">
        <text>guanosine(527) in 16S rRNA + S-adenosyl-L-methionine = N(7)-methylguanosine(527) in 16S rRNA + S-adenosyl-L-homocysteine</text>
        <dbReference type="Rhea" id="RHEA:42732"/>
        <dbReference type="Rhea" id="RHEA-COMP:10209"/>
        <dbReference type="Rhea" id="RHEA-COMP:10210"/>
        <dbReference type="ChEBI" id="CHEBI:57856"/>
        <dbReference type="ChEBI" id="CHEBI:59789"/>
        <dbReference type="ChEBI" id="CHEBI:74269"/>
        <dbReference type="ChEBI" id="CHEBI:74480"/>
        <dbReference type="EC" id="2.1.1.170"/>
    </reaction>
</comment>
<name>A0A1G8NGY3_9RHOB</name>
<comment type="similarity">
    <text evidence="6">Belongs to the methyltransferase superfamily. RNA methyltransferase RsmG family.</text>
</comment>
<dbReference type="HAMAP" id="MF_00074">
    <property type="entry name" value="16SrRNA_methyltr_G"/>
    <property type="match status" value="1"/>
</dbReference>
<comment type="function">
    <text evidence="6">Specifically methylates the N7 position of guanine in position 527 of 16S rRNA.</text>
</comment>
<dbReference type="AlphaFoldDB" id="A0A1G8NGY3"/>
<accession>A0A1G8NGY3</accession>
<feature type="binding site" evidence="6">
    <location>
        <position position="68"/>
    </location>
    <ligand>
        <name>S-adenosyl-L-methionine</name>
        <dbReference type="ChEBI" id="CHEBI:59789"/>
    </ligand>
</feature>
<dbReference type="PANTHER" id="PTHR31760">
    <property type="entry name" value="S-ADENOSYL-L-METHIONINE-DEPENDENT METHYLTRANSFERASES SUPERFAMILY PROTEIN"/>
    <property type="match status" value="1"/>
</dbReference>
<proteinExistence type="inferred from homology"/>
<feature type="binding site" evidence="6">
    <location>
        <position position="73"/>
    </location>
    <ligand>
        <name>S-adenosyl-L-methionine</name>
        <dbReference type="ChEBI" id="CHEBI:59789"/>
    </ligand>
</feature>
<dbReference type="GO" id="GO:0005829">
    <property type="term" value="C:cytosol"/>
    <property type="evidence" value="ECO:0007669"/>
    <property type="project" value="TreeGrafter"/>
</dbReference>
<dbReference type="Proteomes" id="UP000199340">
    <property type="component" value="Unassembled WGS sequence"/>
</dbReference>
<evidence type="ECO:0000256" key="1">
    <source>
        <dbReference type="ARBA" id="ARBA00022490"/>
    </source>
</evidence>
<comment type="subcellular location">
    <subcellularLocation>
        <location evidence="6">Cytoplasm</location>
    </subcellularLocation>
</comment>